<dbReference type="InterPro" id="IPR046357">
    <property type="entry name" value="PPIase_dom_sf"/>
</dbReference>
<proteinExistence type="predicted"/>
<evidence type="ECO:0000259" key="6">
    <source>
        <dbReference type="PROSITE" id="PS50059"/>
    </source>
</evidence>
<organism evidence="7 8">
    <name type="scientific">Apatococcus lobatus</name>
    <dbReference type="NCBI Taxonomy" id="904363"/>
    <lineage>
        <taxon>Eukaryota</taxon>
        <taxon>Viridiplantae</taxon>
        <taxon>Chlorophyta</taxon>
        <taxon>core chlorophytes</taxon>
        <taxon>Trebouxiophyceae</taxon>
        <taxon>Chlorellales</taxon>
        <taxon>Chlorellaceae</taxon>
        <taxon>Apatococcus</taxon>
    </lineage>
</organism>
<keyword evidence="4 5" id="KW-0413">Isomerase</keyword>
<evidence type="ECO:0000256" key="1">
    <source>
        <dbReference type="ARBA" id="ARBA00000971"/>
    </source>
</evidence>
<dbReference type="PANTHER" id="PTHR43811">
    <property type="entry name" value="FKBP-TYPE PEPTIDYL-PROLYL CIS-TRANS ISOMERASE FKPA"/>
    <property type="match status" value="1"/>
</dbReference>
<evidence type="ECO:0000256" key="2">
    <source>
        <dbReference type="ARBA" id="ARBA00013194"/>
    </source>
</evidence>
<accession>A0AAW1R3N5</accession>
<feature type="domain" description="PPIase FKBP-type" evidence="6">
    <location>
        <begin position="125"/>
        <end position="217"/>
    </location>
</feature>
<name>A0AAW1R3N5_9CHLO</name>
<dbReference type="PROSITE" id="PS50059">
    <property type="entry name" value="FKBP_PPIASE"/>
    <property type="match status" value="1"/>
</dbReference>
<gene>
    <name evidence="7" type="ORF">WJX74_005838</name>
</gene>
<protein>
    <recommendedName>
        <fullName evidence="2 5">peptidylprolyl isomerase</fullName>
        <ecNumber evidence="2 5">5.2.1.8</ecNumber>
    </recommendedName>
</protein>
<dbReference type="Proteomes" id="UP001438707">
    <property type="component" value="Unassembled WGS sequence"/>
</dbReference>
<dbReference type="EMBL" id="JALJOS010000017">
    <property type="protein sequence ID" value="KAK9827852.1"/>
    <property type="molecule type" value="Genomic_DNA"/>
</dbReference>
<dbReference type="InterPro" id="IPR001179">
    <property type="entry name" value="PPIase_FKBP_dom"/>
</dbReference>
<keyword evidence="8" id="KW-1185">Reference proteome</keyword>
<dbReference type="Pfam" id="PF00254">
    <property type="entry name" value="FKBP_C"/>
    <property type="match status" value="1"/>
</dbReference>
<dbReference type="PANTHER" id="PTHR43811:SF17">
    <property type="entry name" value="PEPTIDYL-PROLYL CIS-TRANS ISOMERASE FKBP16-3, CHLOROPLASTIC"/>
    <property type="match status" value="1"/>
</dbReference>
<dbReference type="AlphaFoldDB" id="A0AAW1R3N5"/>
<comment type="catalytic activity">
    <reaction evidence="1 5">
        <text>[protein]-peptidylproline (omega=180) = [protein]-peptidylproline (omega=0)</text>
        <dbReference type="Rhea" id="RHEA:16237"/>
        <dbReference type="Rhea" id="RHEA-COMP:10747"/>
        <dbReference type="Rhea" id="RHEA-COMP:10748"/>
        <dbReference type="ChEBI" id="CHEBI:83833"/>
        <dbReference type="ChEBI" id="CHEBI:83834"/>
        <dbReference type="EC" id="5.2.1.8"/>
    </reaction>
</comment>
<evidence type="ECO:0000256" key="3">
    <source>
        <dbReference type="ARBA" id="ARBA00023110"/>
    </source>
</evidence>
<evidence type="ECO:0000313" key="7">
    <source>
        <dbReference type="EMBL" id="KAK9827852.1"/>
    </source>
</evidence>
<comment type="caution">
    <text evidence="7">The sequence shown here is derived from an EMBL/GenBank/DDBJ whole genome shotgun (WGS) entry which is preliminary data.</text>
</comment>
<dbReference type="SUPFAM" id="SSF54534">
    <property type="entry name" value="FKBP-like"/>
    <property type="match status" value="1"/>
</dbReference>
<dbReference type="EC" id="5.2.1.8" evidence="2 5"/>
<dbReference type="Gene3D" id="3.10.50.40">
    <property type="match status" value="1"/>
</dbReference>
<evidence type="ECO:0000256" key="5">
    <source>
        <dbReference type="PROSITE-ProRule" id="PRU00277"/>
    </source>
</evidence>
<evidence type="ECO:0000313" key="8">
    <source>
        <dbReference type="Proteomes" id="UP001438707"/>
    </source>
</evidence>
<evidence type="ECO:0000256" key="4">
    <source>
        <dbReference type="ARBA" id="ARBA00023235"/>
    </source>
</evidence>
<sequence length="222" mass="23508">MNCAILQPSSQTCQICQRAPCLRLAPGRTAPASPVRACSSPSANEPQTSLSRRQLGISQAVLLASAALSLRPQHAQAAGLPEEKSKMICEDDCQARLEGLQTITTSSGLKYKDIAEGRGTQPPIGYQVVVNYVAMTPQGKVFDSSLEKGKPYDIRVGSGAVIPGLDEGIRGMKPGGIRRLYIPGNLAFPKGLASAAGRPRVPPSTPVVFDVQLVYIPGLEEE</sequence>
<reference evidence="7 8" key="1">
    <citation type="journal article" date="2024" name="Nat. Commun.">
        <title>Phylogenomics reveals the evolutionary origins of lichenization in chlorophyte algae.</title>
        <authorList>
            <person name="Puginier C."/>
            <person name="Libourel C."/>
            <person name="Otte J."/>
            <person name="Skaloud P."/>
            <person name="Haon M."/>
            <person name="Grisel S."/>
            <person name="Petersen M."/>
            <person name="Berrin J.G."/>
            <person name="Delaux P.M."/>
            <person name="Dal Grande F."/>
            <person name="Keller J."/>
        </authorList>
    </citation>
    <scope>NUCLEOTIDE SEQUENCE [LARGE SCALE GENOMIC DNA]</scope>
    <source>
        <strain evidence="7 8">SAG 2145</strain>
    </source>
</reference>
<keyword evidence="3 5" id="KW-0697">Rotamase</keyword>
<dbReference type="GO" id="GO:0003755">
    <property type="term" value="F:peptidyl-prolyl cis-trans isomerase activity"/>
    <property type="evidence" value="ECO:0007669"/>
    <property type="project" value="UniProtKB-KW"/>
</dbReference>